<dbReference type="Gene3D" id="3.30.930.10">
    <property type="entry name" value="Bira Bifunctional Protein, Domain 2"/>
    <property type="match status" value="1"/>
</dbReference>
<dbReference type="GO" id="GO:0004077">
    <property type="term" value="F:biotin--[biotin carboxyl-carrier protein] ligase activity"/>
    <property type="evidence" value="ECO:0007669"/>
    <property type="project" value="TreeGrafter"/>
</dbReference>
<evidence type="ECO:0000313" key="3">
    <source>
        <dbReference type="EMBL" id="TRX96157.1"/>
    </source>
</evidence>
<dbReference type="STRING" id="2512241.A0A553I7H5"/>
<gene>
    <name evidence="3" type="ORF">FHL15_002881</name>
</gene>
<evidence type="ECO:0000313" key="4">
    <source>
        <dbReference type="Proteomes" id="UP000319160"/>
    </source>
</evidence>
<accession>A0A553I7H5</accession>
<dbReference type="Pfam" id="PF03099">
    <property type="entry name" value="BPL_LplA_LipB"/>
    <property type="match status" value="1"/>
</dbReference>
<protein>
    <recommendedName>
        <fullName evidence="2">BPL/LPL catalytic domain-containing protein</fullName>
    </recommendedName>
</protein>
<feature type="domain" description="BPL/LPL catalytic" evidence="2">
    <location>
        <begin position="271"/>
        <end position="479"/>
    </location>
</feature>
<dbReference type="InterPro" id="IPR045864">
    <property type="entry name" value="aa-tRNA-synth_II/BPL/LPL"/>
</dbReference>
<proteinExistence type="predicted"/>
<dbReference type="Proteomes" id="UP000319160">
    <property type="component" value="Unassembled WGS sequence"/>
</dbReference>
<dbReference type="InterPro" id="IPR004143">
    <property type="entry name" value="BPL_LPL_catalytic"/>
</dbReference>
<dbReference type="EMBL" id="VFLP01000012">
    <property type="protein sequence ID" value="TRX96157.1"/>
    <property type="molecule type" value="Genomic_DNA"/>
</dbReference>
<dbReference type="PROSITE" id="PS51733">
    <property type="entry name" value="BPL_LPL_CATALYTIC"/>
    <property type="match status" value="1"/>
</dbReference>
<feature type="region of interest" description="Disordered" evidence="1">
    <location>
        <begin position="251"/>
        <end position="280"/>
    </location>
</feature>
<reference evidence="4" key="1">
    <citation type="submission" date="2019-06" db="EMBL/GenBank/DDBJ databases">
        <title>Draft genome sequence of the griseofulvin-producing fungus Xylaria cubensis strain G536.</title>
        <authorList>
            <person name="Mead M.E."/>
            <person name="Raja H.A."/>
            <person name="Steenwyk J.L."/>
            <person name="Knowles S.L."/>
            <person name="Oberlies N.H."/>
            <person name="Rokas A."/>
        </authorList>
    </citation>
    <scope>NUCLEOTIDE SEQUENCE [LARGE SCALE GENOMIC DNA]</scope>
    <source>
        <strain evidence="4">G536</strain>
    </source>
</reference>
<dbReference type="SUPFAM" id="SSF55681">
    <property type="entry name" value="Class II aaRS and biotin synthetases"/>
    <property type="match status" value="1"/>
</dbReference>
<dbReference type="Pfam" id="PF09825">
    <property type="entry name" value="BPL_N"/>
    <property type="match status" value="1"/>
</dbReference>
<dbReference type="InterPro" id="IPR019197">
    <property type="entry name" value="Biotin-prot_ligase_N"/>
</dbReference>
<feature type="compositionally biased region" description="Polar residues" evidence="1">
    <location>
        <begin position="255"/>
        <end position="265"/>
    </location>
</feature>
<sequence>MLVITGEDYLALRHHMGVKGTRLIRQFVQDGGLFLGFNAGAYYGSSGFVAYDGDDNVEDNVETNLGFFPGRCQEVRRKEEAFRLAKLNTGTSVVDEKAQECQVCLNGCGIFLDVNRYAEEKVEALAWFAEDNQTSGEVAIATIYCPVGKGACILTIPHLEYLAPESRGISSMLGTLSDSDATRLRFLGDCIAKLGLKRSSDVTAIPSLSSMLISTETPSNADQLMNSLEGIMSEGYIVDEHDTFRLEMQSDRGTHQVQTGNQEADQINRPPSEDTSQRSSKHIVVYNRDYPNSQEAPFFDHNKFFSNLTQGQSPDSSYRAWFGKYLMYGEVMESTNTVLARHPFDSCQTSPVLFVQYIVSIAIVKAIKSYAEGYEDFPVKIKWPNDIYVEESRNATQPTMAKIGGILVQSSTFEKEYLLVVGVGLNTTNASPTTSLTRVIDTLNVSRVSSGLPMLEPLSPEKLLARILVAFERLYIDFRIHGWDGTLKNLYTKNWLHSDQIVTIESIDGAPRGRIIGVSSTTSNLLVQELGNDNRPTSQIHELGPDGNSFDFFHGLLKSKGS</sequence>
<comment type="caution">
    <text evidence="3">The sequence shown here is derived from an EMBL/GenBank/DDBJ whole genome shotgun (WGS) entry which is preliminary data.</text>
</comment>
<evidence type="ECO:0000256" key="1">
    <source>
        <dbReference type="SAM" id="MobiDB-lite"/>
    </source>
</evidence>
<keyword evidence="4" id="KW-1185">Reference proteome</keyword>
<dbReference type="AlphaFoldDB" id="A0A553I7H5"/>
<organism evidence="3 4">
    <name type="scientific">Xylaria flabelliformis</name>
    <dbReference type="NCBI Taxonomy" id="2512241"/>
    <lineage>
        <taxon>Eukaryota</taxon>
        <taxon>Fungi</taxon>
        <taxon>Dikarya</taxon>
        <taxon>Ascomycota</taxon>
        <taxon>Pezizomycotina</taxon>
        <taxon>Sordariomycetes</taxon>
        <taxon>Xylariomycetidae</taxon>
        <taxon>Xylariales</taxon>
        <taxon>Xylariaceae</taxon>
        <taxon>Xylaria</taxon>
    </lineage>
</organism>
<evidence type="ECO:0000259" key="2">
    <source>
        <dbReference type="PROSITE" id="PS51733"/>
    </source>
</evidence>
<dbReference type="PANTHER" id="PTHR12835">
    <property type="entry name" value="BIOTIN PROTEIN LIGASE"/>
    <property type="match status" value="1"/>
</dbReference>
<dbReference type="GO" id="GO:0005737">
    <property type="term" value="C:cytoplasm"/>
    <property type="evidence" value="ECO:0007669"/>
    <property type="project" value="TreeGrafter"/>
</dbReference>
<dbReference type="PANTHER" id="PTHR12835:SF5">
    <property type="entry name" value="BIOTIN--PROTEIN LIGASE"/>
    <property type="match status" value="1"/>
</dbReference>
<name>A0A553I7H5_9PEZI</name>
<dbReference type="OrthoDB" id="10250105at2759"/>